<dbReference type="Proteomes" id="UP000530268">
    <property type="component" value="Unassembled WGS sequence"/>
</dbReference>
<evidence type="ECO:0000256" key="4">
    <source>
        <dbReference type="ARBA" id="ARBA00023098"/>
    </source>
</evidence>
<keyword evidence="8" id="KW-1185">Reference proteome</keyword>
<evidence type="ECO:0000313" key="7">
    <source>
        <dbReference type="EMBL" id="MBB3992803.1"/>
    </source>
</evidence>
<dbReference type="AlphaFoldDB" id="A0A7W6E6R7"/>
<dbReference type="EMBL" id="JACIEI010000001">
    <property type="protein sequence ID" value="MBB3992803.1"/>
    <property type="molecule type" value="Genomic_DNA"/>
</dbReference>
<proteinExistence type="inferred from homology"/>
<comment type="similarity">
    <text evidence="1">Belongs to the ATP-dependent AMP-binding enzyme family.</text>
</comment>
<evidence type="ECO:0000313" key="8">
    <source>
        <dbReference type="Proteomes" id="UP000530268"/>
    </source>
</evidence>
<evidence type="ECO:0000256" key="3">
    <source>
        <dbReference type="ARBA" id="ARBA00022832"/>
    </source>
</evidence>
<dbReference type="CDD" id="cd12119">
    <property type="entry name" value="ttLC_FACS_AlkK_like"/>
    <property type="match status" value="1"/>
</dbReference>
<dbReference type="EC" id="6.2.1.-" evidence="7"/>
<accession>A0A7W6E6R7</accession>
<feature type="domain" description="AMP-dependent synthetase/ligase" evidence="5">
    <location>
        <begin position="18"/>
        <end position="399"/>
    </location>
</feature>
<dbReference type="InterPro" id="IPR025110">
    <property type="entry name" value="AMP-bd_C"/>
</dbReference>
<dbReference type="PANTHER" id="PTHR43859:SF4">
    <property type="entry name" value="BUTANOATE--COA LIGASE AAE1-RELATED"/>
    <property type="match status" value="1"/>
</dbReference>
<keyword evidence="3" id="KW-0276">Fatty acid metabolism</keyword>
<dbReference type="RefSeq" id="WP_184562249.1">
    <property type="nucleotide sequence ID" value="NZ_JACIEI010000001.1"/>
</dbReference>
<dbReference type="SUPFAM" id="SSF56801">
    <property type="entry name" value="Acetyl-CoA synthetase-like"/>
    <property type="match status" value="1"/>
</dbReference>
<name>A0A7W6E6R7_9RHOB</name>
<dbReference type="NCBIfam" id="NF004837">
    <property type="entry name" value="PRK06187.1"/>
    <property type="match status" value="1"/>
</dbReference>
<dbReference type="InterPro" id="IPR020845">
    <property type="entry name" value="AMP-binding_CS"/>
</dbReference>
<dbReference type="GO" id="GO:0006631">
    <property type="term" value="P:fatty acid metabolic process"/>
    <property type="evidence" value="ECO:0007669"/>
    <property type="project" value="UniProtKB-KW"/>
</dbReference>
<dbReference type="Gene3D" id="3.30.300.30">
    <property type="match status" value="1"/>
</dbReference>
<dbReference type="GO" id="GO:0016874">
    <property type="term" value="F:ligase activity"/>
    <property type="evidence" value="ECO:0007669"/>
    <property type="project" value="UniProtKB-KW"/>
</dbReference>
<evidence type="ECO:0000256" key="1">
    <source>
        <dbReference type="ARBA" id="ARBA00006432"/>
    </source>
</evidence>
<keyword evidence="4" id="KW-0443">Lipid metabolism</keyword>
<dbReference type="InterPro" id="IPR000873">
    <property type="entry name" value="AMP-dep_synth/lig_dom"/>
</dbReference>
<gene>
    <name evidence="7" type="ORF">GGR95_000422</name>
</gene>
<sequence length="544" mass="58813">MQGQMMEMPLTIGSLITHAERYHAKTEIISVETSGERTTTDWGSVGANARRLASALRKLGVTDGERCATMAWNNRRHLEIYFGVSGGGMVCHTINPRLASEQLVFVAGDAQDQVLFFEVTFLPLIAEIQSQLETVKHFVLMGPRDDAAAGQVEGLMFYDELVATGDADAQWPEVDERAASSLCYTSGTTGNPKGVLYSHRSTVMHTLVANQPDGLAISAQDTVLPVVPMFHVNAWGVPYVAAANGCKLVLPGPNLGGEAILKLIDDTETTLALGVPTIWMNLLAALEASDSKLPSLTRTMVGGAPLPPSIIPKFAAYGVELLHAWGMTETSPVATLNQFLQRHSVLSDDEKTELRTGQGRPLYGVDLRLLDENGGVIPHDGKTQGDLQVRGHWVVKSYFGKDSDALTEDGWFDTGDVSTIDEDGYMIIRDRSKDIIKSGGEWISTVELENIAISHPQIANAAAIAARHETWDERPIVIAVKTAAATVEEAELLAFYKGKVPSWQAPDAVIFVDALPMGATGKVQKNELRKQFGSHLIEGGDTNA</sequence>
<dbReference type="Gene3D" id="3.40.50.12780">
    <property type="entry name" value="N-terminal domain of ligase-like"/>
    <property type="match status" value="1"/>
</dbReference>
<dbReference type="Pfam" id="PF00501">
    <property type="entry name" value="AMP-binding"/>
    <property type="match status" value="1"/>
</dbReference>
<dbReference type="InterPro" id="IPR045851">
    <property type="entry name" value="AMP-bd_C_sf"/>
</dbReference>
<organism evidence="7 8">
    <name type="scientific">Sulfitobacter undariae</name>
    <dbReference type="NCBI Taxonomy" id="1563671"/>
    <lineage>
        <taxon>Bacteria</taxon>
        <taxon>Pseudomonadati</taxon>
        <taxon>Pseudomonadota</taxon>
        <taxon>Alphaproteobacteria</taxon>
        <taxon>Rhodobacterales</taxon>
        <taxon>Roseobacteraceae</taxon>
        <taxon>Sulfitobacter</taxon>
    </lineage>
</organism>
<keyword evidence="2 7" id="KW-0436">Ligase</keyword>
<protein>
    <submittedName>
        <fullName evidence="7">Fatty-acyl-CoA synthase</fullName>
        <ecNumber evidence="7">6.2.1.-</ecNumber>
    </submittedName>
</protein>
<evidence type="ECO:0000259" key="5">
    <source>
        <dbReference type="Pfam" id="PF00501"/>
    </source>
</evidence>
<evidence type="ECO:0000256" key="2">
    <source>
        <dbReference type="ARBA" id="ARBA00022598"/>
    </source>
</evidence>
<comment type="caution">
    <text evidence="7">The sequence shown here is derived from an EMBL/GenBank/DDBJ whole genome shotgun (WGS) entry which is preliminary data.</text>
</comment>
<dbReference type="PANTHER" id="PTHR43859">
    <property type="entry name" value="ACYL-ACTIVATING ENZYME"/>
    <property type="match status" value="1"/>
</dbReference>
<dbReference type="PROSITE" id="PS00455">
    <property type="entry name" value="AMP_BINDING"/>
    <property type="match status" value="1"/>
</dbReference>
<evidence type="ECO:0000259" key="6">
    <source>
        <dbReference type="Pfam" id="PF13193"/>
    </source>
</evidence>
<dbReference type="InterPro" id="IPR042099">
    <property type="entry name" value="ANL_N_sf"/>
</dbReference>
<dbReference type="Pfam" id="PF13193">
    <property type="entry name" value="AMP-binding_C"/>
    <property type="match status" value="1"/>
</dbReference>
<feature type="domain" description="AMP-binding enzyme C-terminal" evidence="6">
    <location>
        <begin position="447"/>
        <end position="522"/>
    </location>
</feature>
<reference evidence="7 8" key="1">
    <citation type="submission" date="2020-08" db="EMBL/GenBank/DDBJ databases">
        <title>Genomic Encyclopedia of Type Strains, Phase IV (KMG-IV): sequencing the most valuable type-strain genomes for metagenomic binning, comparative biology and taxonomic classification.</title>
        <authorList>
            <person name="Goeker M."/>
        </authorList>
    </citation>
    <scope>NUCLEOTIDE SEQUENCE [LARGE SCALE GENOMIC DNA]</scope>
    <source>
        <strain evidence="7 8">DSM 102234</strain>
    </source>
</reference>